<dbReference type="Proteomes" id="UP000616151">
    <property type="component" value="Unassembled WGS sequence"/>
</dbReference>
<reference evidence="1" key="1">
    <citation type="submission" date="2021-01" db="EMBL/GenBank/DDBJ databases">
        <authorList>
            <person name="Sun Q."/>
        </authorList>
    </citation>
    <scope>NUCLEOTIDE SEQUENCE</scope>
    <source>
        <strain evidence="1">YIM B02566</strain>
    </source>
</reference>
<evidence type="ECO:0000313" key="2">
    <source>
        <dbReference type="Proteomes" id="UP000616151"/>
    </source>
</evidence>
<comment type="caution">
    <text evidence="1">The sequence shown here is derived from an EMBL/GenBank/DDBJ whole genome shotgun (WGS) entry which is preliminary data.</text>
</comment>
<evidence type="ECO:0000313" key="1">
    <source>
        <dbReference type="EMBL" id="MBK1865464.1"/>
    </source>
</evidence>
<protein>
    <submittedName>
        <fullName evidence="1">UDP-N-acetylmuramoyl-L-alanyl-D-glutamate--2, 6-diaminopimelate ligase</fullName>
        <ecNumber evidence="1">6.3.2.13</ecNumber>
    </submittedName>
</protein>
<dbReference type="EC" id="6.3.2.13" evidence="1"/>
<keyword evidence="1" id="KW-0436">Ligase</keyword>
<accession>A0ACC5QYJ0</accession>
<organism evidence="1 2">
    <name type="scientific">Taklimakanibacter albus</name>
    <dbReference type="NCBI Taxonomy" id="2800327"/>
    <lineage>
        <taxon>Bacteria</taxon>
        <taxon>Pseudomonadati</taxon>
        <taxon>Pseudomonadota</taxon>
        <taxon>Alphaproteobacteria</taxon>
        <taxon>Hyphomicrobiales</taxon>
        <taxon>Aestuariivirgaceae</taxon>
        <taxon>Taklimakanibacter</taxon>
    </lineage>
</organism>
<sequence length="488" mass="50840">MSVLLSRLLADDVALPQGVADAAISGLTADSRQVKPGFLFAALPGTKVDGAQFIPQAVAAGAAAVVIGDQTTAPPANSILIKSGNPHQLFARIAARFAGSQPDIVVAVTGTNGKTSVAAFVREIWQSMGFRAASIGTIGIVGPQGEEYLAHTTPDPVKLHHALAELAQDHVTHLAMEASSHGLAQFRLDGVRLAAGGFTNLTRDHLDYHATIEDYFDAKMRLFSELLPQGAPAVVNADVDIARDVVTRAKAHGLTLFTVGEKGHDLKLVSCVRDGFGQRLVLATASGQHEIYLPLVGDFQVSNALVAAGLVIATGGEEALVLHALESLKGAKGRLDLVAHSTKGAPIFVDFAHTPDALEKAILALRPYVKRKLAVVFGAGGDRDKGKRPQMGAIAAKHADIPYVTDDNPRSEDPAVIRAAVMAACPGGIDIGDRALAIRTAVEALEEGDILLVAGKGHEPGQTVGGKVLPFSDHDAVKAAVAGQDYHG</sequence>
<name>A0ACC5QYJ0_9HYPH</name>
<keyword evidence="2" id="KW-1185">Reference proteome</keyword>
<dbReference type="EMBL" id="JAENHL010000004">
    <property type="protein sequence ID" value="MBK1865464.1"/>
    <property type="molecule type" value="Genomic_DNA"/>
</dbReference>
<gene>
    <name evidence="1" type="ORF">JHL16_03805</name>
</gene>
<proteinExistence type="predicted"/>